<dbReference type="EMBL" id="RFFG01000086">
    <property type="protein sequence ID" value="RMI38420.1"/>
    <property type="molecule type" value="Genomic_DNA"/>
</dbReference>
<accession>A0A3M2LNG8</accession>
<evidence type="ECO:0000313" key="2">
    <source>
        <dbReference type="EMBL" id="RMI38420.1"/>
    </source>
</evidence>
<evidence type="ECO:0000256" key="1">
    <source>
        <dbReference type="SAM" id="MobiDB-lite"/>
    </source>
</evidence>
<dbReference type="OrthoDB" id="32458at2"/>
<protein>
    <submittedName>
        <fullName evidence="2">DUF1801 domain-containing protein</fullName>
    </submittedName>
</protein>
<name>A0A3M2LNG8_9ACTN</name>
<sequence>MGAGGGGARDGFSAEERAAMREHAAELRKEERRNARELKAAEKAAEAERDVLEKIAEMPDEDRVLAERLHRIVKDVAPSLEPRTWYGMPAYAKDGKVLCFFQAADKFKARYATLGFNDVASLDDGEMWPTAFALVGLTPETEARITDLVTRAAG</sequence>
<dbReference type="Gene3D" id="3.90.1150.200">
    <property type="match status" value="1"/>
</dbReference>
<reference evidence="2 3" key="1">
    <citation type="submission" date="2018-10" db="EMBL/GenBank/DDBJ databases">
        <title>Isolation from soil.</title>
        <authorList>
            <person name="Hu J."/>
        </authorList>
    </citation>
    <scope>NUCLEOTIDE SEQUENCE [LARGE SCALE GENOMIC DNA]</scope>
    <source>
        <strain evidence="2 3">NEAU-Ht49</strain>
    </source>
</reference>
<organism evidence="2 3">
    <name type="scientific">Actinomadura harenae</name>
    <dbReference type="NCBI Taxonomy" id="2483351"/>
    <lineage>
        <taxon>Bacteria</taxon>
        <taxon>Bacillati</taxon>
        <taxon>Actinomycetota</taxon>
        <taxon>Actinomycetes</taxon>
        <taxon>Streptosporangiales</taxon>
        <taxon>Thermomonosporaceae</taxon>
        <taxon>Actinomadura</taxon>
    </lineage>
</organism>
<proteinExistence type="predicted"/>
<feature type="compositionally biased region" description="Basic and acidic residues" evidence="1">
    <location>
        <begin position="12"/>
        <end position="33"/>
    </location>
</feature>
<dbReference type="AlphaFoldDB" id="A0A3M2LNG8"/>
<feature type="region of interest" description="Disordered" evidence="1">
    <location>
        <begin position="1"/>
        <end position="33"/>
    </location>
</feature>
<gene>
    <name evidence="2" type="ORF">EBO15_33045</name>
</gene>
<evidence type="ECO:0000313" key="3">
    <source>
        <dbReference type="Proteomes" id="UP000282674"/>
    </source>
</evidence>
<dbReference type="SUPFAM" id="SSF159888">
    <property type="entry name" value="YdhG-like"/>
    <property type="match status" value="1"/>
</dbReference>
<keyword evidence="3" id="KW-1185">Reference proteome</keyword>
<comment type="caution">
    <text evidence="2">The sequence shown here is derived from an EMBL/GenBank/DDBJ whole genome shotgun (WGS) entry which is preliminary data.</text>
</comment>
<dbReference type="Proteomes" id="UP000282674">
    <property type="component" value="Unassembled WGS sequence"/>
</dbReference>